<evidence type="ECO:0000313" key="2">
    <source>
        <dbReference type="EMBL" id="PVD36038.1"/>
    </source>
</evidence>
<feature type="compositionally biased region" description="Polar residues" evidence="1">
    <location>
        <begin position="111"/>
        <end position="124"/>
    </location>
</feature>
<comment type="caution">
    <text evidence="2">The sequence shown here is derived from an EMBL/GenBank/DDBJ whole genome shotgun (WGS) entry which is preliminary data.</text>
</comment>
<protein>
    <submittedName>
        <fullName evidence="2">Uncharacterized protein</fullName>
    </submittedName>
</protein>
<accession>A0A2T7PRJ4</accession>
<gene>
    <name evidence="2" type="ORF">C0Q70_03008</name>
</gene>
<reference evidence="2 3" key="1">
    <citation type="submission" date="2018-04" db="EMBL/GenBank/DDBJ databases">
        <title>The genome of golden apple snail Pomacea canaliculata provides insight into stress tolerance and invasive adaptation.</title>
        <authorList>
            <person name="Liu C."/>
            <person name="Liu B."/>
            <person name="Ren Y."/>
            <person name="Zhang Y."/>
            <person name="Wang H."/>
            <person name="Li S."/>
            <person name="Jiang F."/>
            <person name="Yin L."/>
            <person name="Zhang G."/>
            <person name="Qian W."/>
            <person name="Fan W."/>
        </authorList>
    </citation>
    <scope>NUCLEOTIDE SEQUENCE [LARGE SCALE GENOMIC DNA]</scope>
    <source>
        <strain evidence="2">SZHN2017</strain>
        <tissue evidence="2">Muscle</tissue>
    </source>
</reference>
<organism evidence="2 3">
    <name type="scientific">Pomacea canaliculata</name>
    <name type="common">Golden apple snail</name>
    <dbReference type="NCBI Taxonomy" id="400727"/>
    <lineage>
        <taxon>Eukaryota</taxon>
        <taxon>Metazoa</taxon>
        <taxon>Spiralia</taxon>
        <taxon>Lophotrochozoa</taxon>
        <taxon>Mollusca</taxon>
        <taxon>Gastropoda</taxon>
        <taxon>Caenogastropoda</taxon>
        <taxon>Architaenioglossa</taxon>
        <taxon>Ampullarioidea</taxon>
        <taxon>Ampullariidae</taxon>
        <taxon>Pomacea</taxon>
    </lineage>
</organism>
<sequence length="299" mass="33035">MAEGGQASDRSSTGNPLSDEDDMTHLDVEDMSLEAVPKSKIPVQSDDSSSYEKDSSVSYYDALPRDEGRHTGRATPPCSPPPLSTILRSDEDSEANVQDEATKYELARSEISGQYRQDGDSSSGKGFDLAPDYGSYYYTRPATHLPRQGPDEIIFDMKNGTPEITEGTLGRLHGKNEDNMFEAPIKSKSAKVFVIAAKQTDRYLLVQGEHTTKCIRLQPETTQQQIVETAFPENHGNMSDDVISESLLRLEVARVTEAKPEGLEILVSKKKLDAKLNIQQVLHNNCIVSVEVKQESPSR</sequence>
<name>A0A2T7PRJ4_POMCA</name>
<evidence type="ECO:0000256" key="1">
    <source>
        <dbReference type="SAM" id="MobiDB-lite"/>
    </source>
</evidence>
<feature type="region of interest" description="Disordered" evidence="1">
    <location>
        <begin position="1"/>
        <end position="126"/>
    </location>
</feature>
<proteinExistence type="predicted"/>
<dbReference type="Proteomes" id="UP000245119">
    <property type="component" value="Linkage Group LG2"/>
</dbReference>
<dbReference type="AlphaFoldDB" id="A0A2T7PRJ4"/>
<dbReference type="EMBL" id="PZQS01000002">
    <property type="protein sequence ID" value="PVD36038.1"/>
    <property type="molecule type" value="Genomic_DNA"/>
</dbReference>
<evidence type="ECO:0000313" key="3">
    <source>
        <dbReference type="Proteomes" id="UP000245119"/>
    </source>
</evidence>
<keyword evidence="3" id="KW-1185">Reference proteome</keyword>